<gene>
    <name evidence="1" type="ORF">CR513_59507</name>
</gene>
<evidence type="ECO:0000313" key="1">
    <source>
        <dbReference type="EMBL" id="RDX62184.1"/>
    </source>
</evidence>
<comment type="caution">
    <text evidence="1">The sequence shown here is derived from an EMBL/GenBank/DDBJ whole genome shotgun (WGS) entry which is preliminary data.</text>
</comment>
<sequence>MATNTNSGTHPCGEAINFTLFPDPIINLPQRCACLDHGNLVFDVDGDTLVIMTTASDFDLDVDAFGADYSSLDVRFCQGSDDE</sequence>
<feature type="non-terminal residue" evidence="1">
    <location>
        <position position="1"/>
    </location>
</feature>
<organism evidence="1 2">
    <name type="scientific">Mucuna pruriens</name>
    <name type="common">Velvet bean</name>
    <name type="synonym">Dolichos pruriens</name>
    <dbReference type="NCBI Taxonomy" id="157652"/>
    <lineage>
        <taxon>Eukaryota</taxon>
        <taxon>Viridiplantae</taxon>
        <taxon>Streptophyta</taxon>
        <taxon>Embryophyta</taxon>
        <taxon>Tracheophyta</taxon>
        <taxon>Spermatophyta</taxon>
        <taxon>Magnoliopsida</taxon>
        <taxon>eudicotyledons</taxon>
        <taxon>Gunneridae</taxon>
        <taxon>Pentapetalae</taxon>
        <taxon>rosids</taxon>
        <taxon>fabids</taxon>
        <taxon>Fabales</taxon>
        <taxon>Fabaceae</taxon>
        <taxon>Papilionoideae</taxon>
        <taxon>50 kb inversion clade</taxon>
        <taxon>NPAAA clade</taxon>
        <taxon>indigoferoid/millettioid clade</taxon>
        <taxon>Phaseoleae</taxon>
        <taxon>Mucuna</taxon>
    </lineage>
</organism>
<evidence type="ECO:0000313" key="2">
    <source>
        <dbReference type="Proteomes" id="UP000257109"/>
    </source>
</evidence>
<reference evidence="1" key="1">
    <citation type="submission" date="2018-05" db="EMBL/GenBank/DDBJ databases">
        <title>Draft genome of Mucuna pruriens seed.</title>
        <authorList>
            <person name="Nnadi N.E."/>
            <person name="Vos R."/>
            <person name="Hasami M.H."/>
            <person name="Devisetty U.K."/>
            <person name="Aguiy J.C."/>
        </authorList>
    </citation>
    <scope>NUCLEOTIDE SEQUENCE [LARGE SCALE GENOMIC DNA]</scope>
    <source>
        <strain evidence="1">JCA_2017</strain>
    </source>
</reference>
<dbReference type="AlphaFoldDB" id="A0A371E819"/>
<protein>
    <submittedName>
        <fullName evidence="1">Uncharacterized protein</fullName>
    </submittedName>
</protein>
<proteinExistence type="predicted"/>
<name>A0A371E819_MUCPR</name>
<dbReference type="EMBL" id="QJKJ01015638">
    <property type="protein sequence ID" value="RDX62184.1"/>
    <property type="molecule type" value="Genomic_DNA"/>
</dbReference>
<accession>A0A371E819</accession>
<keyword evidence="2" id="KW-1185">Reference proteome</keyword>
<dbReference type="Proteomes" id="UP000257109">
    <property type="component" value="Unassembled WGS sequence"/>
</dbReference>